<gene>
    <name evidence="3" type="ORF">COY98_03850</name>
</gene>
<dbReference type="Pfam" id="PF05598">
    <property type="entry name" value="DUF772"/>
    <property type="match status" value="1"/>
</dbReference>
<accession>A0A2M7Q3U9</accession>
<dbReference type="InterPro" id="IPR008490">
    <property type="entry name" value="Transposase_InsH_N"/>
</dbReference>
<evidence type="ECO:0000313" key="4">
    <source>
        <dbReference type="Proteomes" id="UP000230732"/>
    </source>
</evidence>
<proteinExistence type="predicted"/>
<dbReference type="Pfam" id="PF01609">
    <property type="entry name" value="DDE_Tnp_1"/>
    <property type="match status" value="1"/>
</dbReference>
<dbReference type="AlphaFoldDB" id="A0A2M7Q3U9"/>
<protein>
    <submittedName>
        <fullName evidence="3">DDE transposase</fullName>
    </submittedName>
</protein>
<name>A0A2M7Q3U9_9BACT</name>
<feature type="domain" description="Transposase IS4-like" evidence="1">
    <location>
        <begin position="166"/>
        <end position="317"/>
    </location>
</feature>
<reference evidence="4" key="1">
    <citation type="submission" date="2017-09" db="EMBL/GenBank/DDBJ databases">
        <title>Depth-based differentiation of microbial function through sediment-hosted aquifers and enrichment of novel symbionts in the deep terrestrial subsurface.</title>
        <authorList>
            <person name="Probst A.J."/>
            <person name="Ladd B."/>
            <person name="Jarett J.K."/>
            <person name="Geller-Mcgrath D.E."/>
            <person name="Sieber C.M.K."/>
            <person name="Emerson J.B."/>
            <person name="Anantharaman K."/>
            <person name="Thomas B.C."/>
            <person name="Malmstrom R."/>
            <person name="Stieglmeier M."/>
            <person name="Klingl A."/>
            <person name="Woyke T."/>
            <person name="Ryan C.M."/>
            <person name="Banfield J.F."/>
        </authorList>
    </citation>
    <scope>NUCLEOTIDE SEQUENCE [LARGE SCALE GENOMIC DNA]</scope>
</reference>
<dbReference type="GO" id="GO:0006313">
    <property type="term" value="P:DNA transposition"/>
    <property type="evidence" value="ECO:0007669"/>
    <property type="project" value="InterPro"/>
</dbReference>
<comment type="caution">
    <text evidence="3">The sequence shown here is derived from an EMBL/GenBank/DDBJ whole genome shotgun (WGS) entry which is preliminary data.</text>
</comment>
<dbReference type="Proteomes" id="UP000230732">
    <property type="component" value="Unassembled WGS sequence"/>
</dbReference>
<sequence>MVKIEPKTVKWLTTTEEEIIEKMISENHAFRKLNSIIDFEELVSPYRELYSSIGAEGVDVIKGFKTLLIQFWENYSDREMEKALAENVAIKWFCGFKLTEKTPDHSYFGKLRKRLGTKNIADIFNGVNGILRSKGLFGDVFKFIDASTLITKTALWEERDKAIKNGEESLNNKIVGDYAADKDARWGAKSKNHIWFGHKRHCAVDMRYGLIDKLAVTPANVPDQRMLKNICPNNCMVFMDKIYDTKNSNLILRTNNCASGIIRKNNNKTKNNDLDKWRSKIRMPFESTFSKLNKRARYRSSVKVLFQCFAEAIAYNLKKSIRILPNPIGA</sequence>
<dbReference type="PANTHER" id="PTHR35604:SF2">
    <property type="entry name" value="TRANSPOSASE INSH FOR INSERTION SEQUENCE ELEMENT IS5A-RELATED"/>
    <property type="match status" value="1"/>
</dbReference>
<dbReference type="EMBL" id="PFKX01000052">
    <property type="protein sequence ID" value="PIY58096.1"/>
    <property type="molecule type" value="Genomic_DNA"/>
</dbReference>
<dbReference type="GO" id="GO:0004803">
    <property type="term" value="F:transposase activity"/>
    <property type="evidence" value="ECO:0007669"/>
    <property type="project" value="InterPro"/>
</dbReference>
<evidence type="ECO:0000313" key="3">
    <source>
        <dbReference type="EMBL" id="PIY58096.1"/>
    </source>
</evidence>
<dbReference type="InterPro" id="IPR002559">
    <property type="entry name" value="Transposase_11"/>
</dbReference>
<evidence type="ECO:0000259" key="1">
    <source>
        <dbReference type="Pfam" id="PF01609"/>
    </source>
</evidence>
<dbReference type="GO" id="GO:0003677">
    <property type="term" value="F:DNA binding"/>
    <property type="evidence" value="ECO:0007669"/>
    <property type="project" value="InterPro"/>
</dbReference>
<evidence type="ECO:0000259" key="2">
    <source>
        <dbReference type="Pfam" id="PF05598"/>
    </source>
</evidence>
<dbReference type="PANTHER" id="PTHR35604">
    <property type="entry name" value="TRANSPOSASE INSH FOR INSERTION SEQUENCE ELEMENT IS5A-RELATED"/>
    <property type="match status" value="1"/>
</dbReference>
<organism evidence="3 4">
    <name type="scientific">Candidatus Yonathbacteria bacterium CG_4_10_14_0_8_um_filter_43_17</name>
    <dbReference type="NCBI Taxonomy" id="1975099"/>
    <lineage>
        <taxon>Bacteria</taxon>
        <taxon>Candidatus Yonathiibacteriota</taxon>
    </lineage>
</organism>
<feature type="domain" description="Transposase InsH N-terminal" evidence="2">
    <location>
        <begin position="20"/>
        <end position="114"/>
    </location>
</feature>